<evidence type="ECO:0000313" key="6">
    <source>
        <dbReference type="EMBL" id="GEZ74930.1"/>
    </source>
</evidence>
<dbReference type="PROSITE" id="PS50103">
    <property type="entry name" value="ZF_C3H1"/>
    <property type="match status" value="1"/>
</dbReference>
<sequence>MTGSDATLLPTPLSEKLSLEYFLEKLCASYDVEKYLHTPTTETGSTSLVPLTPGETKVDKIVLSWILFTLSDSLRARLVVARPKSAKEAWNLISDLVKDNKRSRTNALKPRFNYAKGTCRYGDSCRYVHDPNVRLSNTNKGGGNTVNSTNELLTHLLAKLGHINLTSTMPNVTASNSNPVAFYTRPSPHVGLVQNPPPGFPQMAQAQVYYNTAAGPNPIAPPQFVPSAAGPT</sequence>
<evidence type="ECO:0000256" key="4">
    <source>
        <dbReference type="PROSITE-ProRule" id="PRU00723"/>
    </source>
</evidence>
<keyword evidence="3 4" id="KW-0862">Zinc</keyword>
<evidence type="ECO:0000256" key="1">
    <source>
        <dbReference type="ARBA" id="ARBA00022723"/>
    </source>
</evidence>
<evidence type="ECO:0000256" key="3">
    <source>
        <dbReference type="ARBA" id="ARBA00022833"/>
    </source>
</evidence>
<gene>
    <name evidence="6" type="ORF">Tci_546903</name>
</gene>
<protein>
    <recommendedName>
        <fullName evidence="5">C3H1-type domain-containing protein</fullName>
    </recommendedName>
</protein>
<accession>A0A699IS18</accession>
<reference evidence="6" key="1">
    <citation type="journal article" date="2019" name="Sci. Rep.">
        <title>Draft genome of Tanacetum cinerariifolium, the natural source of mosquito coil.</title>
        <authorList>
            <person name="Yamashiro T."/>
            <person name="Shiraishi A."/>
            <person name="Satake H."/>
            <person name="Nakayama K."/>
        </authorList>
    </citation>
    <scope>NUCLEOTIDE SEQUENCE</scope>
</reference>
<keyword evidence="2 4" id="KW-0863">Zinc-finger</keyword>
<organism evidence="6">
    <name type="scientific">Tanacetum cinerariifolium</name>
    <name type="common">Dalmatian daisy</name>
    <name type="synonym">Chrysanthemum cinerariifolium</name>
    <dbReference type="NCBI Taxonomy" id="118510"/>
    <lineage>
        <taxon>Eukaryota</taxon>
        <taxon>Viridiplantae</taxon>
        <taxon>Streptophyta</taxon>
        <taxon>Embryophyta</taxon>
        <taxon>Tracheophyta</taxon>
        <taxon>Spermatophyta</taxon>
        <taxon>Magnoliopsida</taxon>
        <taxon>eudicotyledons</taxon>
        <taxon>Gunneridae</taxon>
        <taxon>Pentapetalae</taxon>
        <taxon>asterids</taxon>
        <taxon>campanulids</taxon>
        <taxon>Asterales</taxon>
        <taxon>Asteraceae</taxon>
        <taxon>Asteroideae</taxon>
        <taxon>Anthemideae</taxon>
        <taxon>Anthemidinae</taxon>
        <taxon>Tanacetum</taxon>
    </lineage>
</organism>
<feature type="zinc finger region" description="C3H1-type" evidence="4">
    <location>
        <begin position="103"/>
        <end position="132"/>
    </location>
</feature>
<dbReference type="InterPro" id="IPR000571">
    <property type="entry name" value="Znf_CCCH"/>
</dbReference>
<evidence type="ECO:0000259" key="5">
    <source>
        <dbReference type="PROSITE" id="PS50103"/>
    </source>
</evidence>
<keyword evidence="1 4" id="KW-0479">Metal-binding</keyword>
<name>A0A699IS18_TANCI</name>
<proteinExistence type="predicted"/>
<dbReference type="AlphaFoldDB" id="A0A699IS18"/>
<comment type="caution">
    <text evidence="6">The sequence shown here is derived from an EMBL/GenBank/DDBJ whole genome shotgun (WGS) entry which is preliminary data.</text>
</comment>
<dbReference type="GO" id="GO:0008270">
    <property type="term" value="F:zinc ion binding"/>
    <property type="evidence" value="ECO:0007669"/>
    <property type="project" value="UniProtKB-KW"/>
</dbReference>
<dbReference type="EMBL" id="BKCJ010318484">
    <property type="protein sequence ID" value="GEZ74930.1"/>
    <property type="molecule type" value="Genomic_DNA"/>
</dbReference>
<feature type="domain" description="C3H1-type" evidence="5">
    <location>
        <begin position="103"/>
        <end position="132"/>
    </location>
</feature>
<evidence type="ECO:0000256" key="2">
    <source>
        <dbReference type="ARBA" id="ARBA00022771"/>
    </source>
</evidence>
<dbReference type="InterPro" id="IPR041367">
    <property type="entry name" value="Znf-CCCH_4"/>
</dbReference>
<dbReference type="Pfam" id="PF18044">
    <property type="entry name" value="zf-CCCH_4"/>
    <property type="match status" value="1"/>
</dbReference>